<evidence type="ECO:0000313" key="3">
    <source>
        <dbReference type="EMBL" id="KYP38988.1"/>
    </source>
</evidence>
<dbReference type="InterPro" id="IPR026960">
    <property type="entry name" value="RVT-Znf"/>
</dbReference>
<feature type="domain" description="Reverse transcriptase zinc-binding" evidence="2">
    <location>
        <begin position="5"/>
        <end position="71"/>
    </location>
</feature>
<feature type="signal peptide" evidence="1">
    <location>
        <begin position="1"/>
        <end position="21"/>
    </location>
</feature>
<accession>A0A151R8M6</accession>
<evidence type="ECO:0000259" key="2">
    <source>
        <dbReference type="Pfam" id="PF13966"/>
    </source>
</evidence>
<reference evidence="3" key="1">
    <citation type="journal article" date="2012" name="Nat. Biotechnol.">
        <title>Draft genome sequence of pigeonpea (Cajanus cajan), an orphan legume crop of resource-poor farmers.</title>
        <authorList>
            <person name="Varshney R.K."/>
            <person name="Chen W."/>
            <person name="Li Y."/>
            <person name="Bharti A.K."/>
            <person name="Saxena R.K."/>
            <person name="Schlueter J.A."/>
            <person name="Donoghue M.T."/>
            <person name="Azam S."/>
            <person name="Fan G."/>
            <person name="Whaley A.M."/>
            <person name="Farmer A.D."/>
            <person name="Sheridan J."/>
            <person name="Iwata A."/>
            <person name="Tuteja R."/>
            <person name="Penmetsa R.V."/>
            <person name="Wu W."/>
            <person name="Upadhyaya H.D."/>
            <person name="Yang S.P."/>
            <person name="Shah T."/>
            <person name="Saxena K.B."/>
            <person name="Michael T."/>
            <person name="McCombie W.R."/>
            <person name="Yang B."/>
            <person name="Zhang G."/>
            <person name="Yang H."/>
            <person name="Wang J."/>
            <person name="Spillane C."/>
            <person name="Cook D.R."/>
            <person name="May G.D."/>
            <person name="Xu X."/>
            <person name="Jackson S.A."/>
        </authorList>
    </citation>
    <scope>NUCLEOTIDE SEQUENCE [LARGE SCALE GENOMIC DNA]</scope>
</reference>
<keyword evidence="4" id="KW-1185">Reference proteome</keyword>
<dbReference type="Proteomes" id="UP000075243">
    <property type="component" value="Unassembled WGS sequence"/>
</dbReference>
<evidence type="ECO:0000313" key="4">
    <source>
        <dbReference type="Proteomes" id="UP000075243"/>
    </source>
</evidence>
<evidence type="ECO:0000256" key="1">
    <source>
        <dbReference type="SAM" id="SignalP"/>
    </source>
</evidence>
<sequence length="196" mass="22778">MVNSDQWRWLWCLHIPQRCKIFLWLALNDSLPTEESPSEISDFACSPCPFCHRHETLLHVLRDCPRARSVWVHLVAPQHQHGFFSCSLWNWMVTYLQQPWSSVNSDGDGALFAATVWLLWKDRKSWVPDGRGFCPERVLQRVGALAHDYGRVVEVEHSAPTTAVRNLSWCFYWNQPPSHLQLRSLVDGSRLAFPKL</sequence>
<dbReference type="EMBL" id="KQ483948">
    <property type="protein sequence ID" value="KYP38988.1"/>
    <property type="molecule type" value="Genomic_DNA"/>
</dbReference>
<protein>
    <submittedName>
        <fullName evidence="3">Ribonuclease H protein At1g65750 family</fullName>
    </submittedName>
</protein>
<dbReference type="Pfam" id="PF13966">
    <property type="entry name" value="zf-RVT"/>
    <property type="match status" value="1"/>
</dbReference>
<organism evidence="3 4">
    <name type="scientific">Cajanus cajan</name>
    <name type="common">Pigeon pea</name>
    <name type="synonym">Cajanus indicus</name>
    <dbReference type="NCBI Taxonomy" id="3821"/>
    <lineage>
        <taxon>Eukaryota</taxon>
        <taxon>Viridiplantae</taxon>
        <taxon>Streptophyta</taxon>
        <taxon>Embryophyta</taxon>
        <taxon>Tracheophyta</taxon>
        <taxon>Spermatophyta</taxon>
        <taxon>Magnoliopsida</taxon>
        <taxon>eudicotyledons</taxon>
        <taxon>Gunneridae</taxon>
        <taxon>Pentapetalae</taxon>
        <taxon>rosids</taxon>
        <taxon>fabids</taxon>
        <taxon>Fabales</taxon>
        <taxon>Fabaceae</taxon>
        <taxon>Papilionoideae</taxon>
        <taxon>50 kb inversion clade</taxon>
        <taxon>NPAAA clade</taxon>
        <taxon>indigoferoid/millettioid clade</taxon>
        <taxon>Phaseoleae</taxon>
        <taxon>Cajanus</taxon>
    </lineage>
</organism>
<dbReference type="AlphaFoldDB" id="A0A151R8M6"/>
<keyword evidence="1" id="KW-0732">Signal</keyword>
<gene>
    <name evidence="3" type="ORF">KK1_039734</name>
</gene>
<dbReference type="OMA" id="RCKIFLW"/>
<feature type="chain" id="PRO_5007587776" evidence="1">
    <location>
        <begin position="22"/>
        <end position="196"/>
    </location>
</feature>
<proteinExistence type="predicted"/>
<dbReference type="Gramene" id="C.cajan_34071.t">
    <property type="protein sequence ID" value="C.cajan_34071.t.cds1"/>
    <property type="gene ID" value="C.cajan_34071"/>
</dbReference>
<name>A0A151R8M6_CAJCA</name>